<accession>A0ABX2F5V4</accession>
<proteinExistence type="inferred from homology"/>
<dbReference type="Pfam" id="PF00067">
    <property type="entry name" value="p450"/>
    <property type="match status" value="1"/>
</dbReference>
<keyword evidence="3" id="KW-1185">Reference proteome</keyword>
<dbReference type="InterPro" id="IPR001128">
    <property type="entry name" value="Cyt_P450"/>
</dbReference>
<dbReference type="Proteomes" id="UP000763557">
    <property type="component" value="Unassembled WGS sequence"/>
</dbReference>
<sequence length="429" mass="46496">MTRNQIDPRLFSDSDLARHLLTVRGVHWMNGDRGVPLALLLRAQGIDPHSLYEAMRGQPALRQSDIDVWVTVSHPAGTAILSDRRLTRRHARDARRRKRIFTLDAATTPKHVLAVDDTTFGLDHDDHDRLHQLTDPVFGPAAVNLRRGQVAGVFAERAGDLGGEFDLMTGFARPGVITALADLIGLPVETRPRFAELVMGTVPVLDALLCPPTLAATRRLIASFDGIKAMLVELLDGRQLADEVLRRVNGTEQSTVDVLSACLLTMVVGTHVASNLICDTVLALHRRPDQWDLVRADPSLAGAAVEETLRYDPPVRIASRIAGEDAEVAGLRVNAGDQVVVLLDGANRDPEVFADPGTFRITRTDPAAHLTLDDLPTRFVAPVVRVLAAEATRALVTGVSRLDMAGDVVRYMRSPVAGSMARCPVKAGG</sequence>
<dbReference type="RefSeq" id="WP_173132801.1">
    <property type="nucleotide sequence ID" value="NZ_CBCSGW010000003.1"/>
</dbReference>
<dbReference type="InterPro" id="IPR030958">
    <property type="entry name" value="P450-rel_GT_act"/>
</dbReference>
<organism evidence="2 3">
    <name type="scientific">Kibdelosporangium persicum</name>
    <dbReference type="NCBI Taxonomy" id="2698649"/>
    <lineage>
        <taxon>Bacteria</taxon>
        <taxon>Bacillati</taxon>
        <taxon>Actinomycetota</taxon>
        <taxon>Actinomycetes</taxon>
        <taxon>Pseudonocardiales</taxon>
        <taxon>Pseudonocardiaceae</taxon>
        <taxon>Kibdelosporangium</taxon>
    </lineage>
</organism>
<comment type="caution">
    <text evidence="2">The sequence shown here is derived from an EMBL/GenBank/DDBJ whole genome shotgun (WGS) entry which is preliminary data.</text>
</comment>
<dbReference type="NCBIfam" id="TIGR04515">
    <property type="entry name" value="P450_rel_GT_act"/>
    <property type="match status" value="1"/>
</dbReference>
<dbReference type="PRINTS" id="PR00359">
    <property type="entry name" value="BP450"/>
</dbReference>
<reference evidence="2 3" key="1">
    <citation type="submission" date="2020-01" db="EMBL/GenBank/DDBJ databases">
        <title>Kibdelosporangium persica a novel Actinomycetes from a hot desert in Iran.</title>
        <authorList>
            <person name="Safaei N."/>
            <person name="Zaburannyi N."/>
            <person name="Mueller R."/>
            <person name="Wink J."/>
        </authorList>
    </citation>
    <scope>NUCLEOTIDE SEQUENCE [LARGE SCALE GENOMIC DNA]</scope>
    <source>
        <strain evidence="2 3">4NS15</strain>
    </source>
</reference>
<dbReference type="InterPro" id="IPR002397">
    <property type="entry name" value="Cyt_P450_B"/>
</dbReference>
<gene>
    <name evidence="2" type="ORF">GC106_37980</name>
</gene>
<comment type="similarity">
    <text evidence="1">Belongs to the cytochrome P450 family.</text>
</comment>
<dbReference type="InterPro" id="IPR036396">
    <property type="entry name" value="Cyt_P450_sf"/>
</dbReference>
<dbReference type="SUPFAM" id="SSF48264">
    <property type="entry name" value="Cytochrome P450"/>
    <property type="match status" value="1"/>
</dbReference>
<protein>
    <submittedName>
        <fullName evidence="2">Glycosyltransferase auxiliary protein</fullName>
    </submittedName>
</protein>
<dbReference type="EMBL" id="JAAATY010000010">
    <property type="protein sequence ID" value="NRN66573.1"/>
    <property type="molecule type" value="Genomic_DNA"/>
</dbReference>
<evidence type="ECO:0000313" key="2">
    <source>
        <dbReference type="EMBL" id="NRN66573.1"/>
    </source>
</evidence>
<evidence type="ECO:0000256" key="1">
    <source>
        <dbReference type="ARBA" id="ARBA00010617"/>
    </source>
</evidence>
<evidence type="ECO:0000313" key="3">
    <source>
        <dbReference type="Proteomes" id="UP000763557"/>
    </source>
</evidence>
<dbReference type="PANTHER" id="PTHR46696">
    <property type="entry name" value="P450, PUTATIVE (EUROFUNG)-RELATED"/>
    <property type="match status" value="1"/>
</dbReference>
<dbReference type="Gene3D" id="1.10.630.10">
    <property type="entry name" value="Cytochrome P450"/>
    <property type="match status" value="1"/>
</dbReference>
<dbReference type="PANTHER" id="PTHR46696:SF1">
    <property type="entry name" value="CYTOCHROME P450 YJIB-RELATED"/>
    <property type="match status" value="1"/>
</dbReference>
<name>A0ABX2F5V4_9PSEU</name>